<sequence>MTGKKQRTVLITGAARGIGLAMAKAFVDHGDFVAIGDLDSQETEEAASQIGDENAMGYALNVAEESSVVNFVERVTAERGTVDVIINNAGLQYISKVEEFPLEKWNLLIDVMLTGPFLLIKHTMPYMKKQKYGRIINISSVHGKTASPYKSAYISAKHGLVGLTRTIAHEGAEHGITSNAIMPGVVDTLIIRNQLAKLAHQEGITEEEALNKHMLHKQAIKQAIKAEDIAACAVYLASEGAALVTGECISVSGGW</sequence>
<keyword evidence="3" id="KW-0560">Oxidoreductase</keyword>
<dbReference type="Pfam" id="PF00106">
    <property type="entry name" value="adh_short"/>
    <property type="match status" value="1"/>
</dbReference>
<gene>
    <name evidence="3" type="ORF">Q5Y73_16045</name>
</gene>
<dbReference type="InterPro" id="IPR002347">
    <property type="entry name" value="SDR_fam"/>
</dbReference>
<dbReference type="InterPro" id="IPR036291">
    <property type="entry name" value="NAD(P)-bd_dom_sf"/>
</dbReference>
<comment type="similarity">
    <text evidence="1 2">Belongs to the short-chain dehydrogenases/reductases (SDR) family.</text>
</comment>
<protein>
    <submittedName>
        <fullName evidence="3">3-hydroxybutyrate dehydrogenase</fullName>
        <ecNumber evidence="3">1.1.1.30</ecNumber>
    </submittedName>
</protein>
<dbReference type="Gene3D" id="3.40.50.720">
    <property type="entry name" value="NAD(P)-binding Rossmann-like Domain"/>
    <property type="match status" value="1"/>
</dbReference>
<dbReference type="RefSeq" id="WP_305992934.1">
    <property type="nucleotide sequence ID" value="NZ_JAVAMP010000009.1"/>
</dbReference>
<name>A0ABT9J1Y1_9BACL</name>
<dbReference type="SUPFAM" id="SSF51735">
    <property type="entry name" value="NAD(P)-binding Rossmann-fold domains"/>
    <property type="match status" value="1"/>
</dbReference>
<dbReference type="NCBIfam" id="NF009093">
    <property type="entry name" value="PRK12429.1"/>
    <property type="match status" value="1"/>
</dbReference>
<dbReference type="PRINTS" id="PR00080">
    <property type="entry name" value="SDRFAMILY"/>
</dbReference>
<dbReference type="Proteomes" id="UP001231941">
    <property type="component" value="Unassembled WGS sequence"/>
</dbReference>
<dbReference type="InterPro" id="IPR050259">
    <property type="entry name" value="SDR"/>
</dbReference>
<organism evidence="3 4">
    <name type="scientific">Chengkuizengella axinellae</name>
    <dbReference type="NCBI Taxonomy" id="3064388"/>
    <lineage>
        <taxon>Bacteria</taxon>
        <taxon>Bacillati</taxon>
        <taxon>Bacillota</taxon>
        <taxon>Bacilli</taxon>
        <taxon>Bacillales</taxon>
        <taxon>Paenibacillaceae</taxon>
        <taxon>Chengkuizengella</taxon>
    </lineage>
</organism>
<dbReference type="EMBL" id="JAVAMP010000009">
    <property type="protein sequence ID" value="MDP5275621.1"/>
    <property type="molecule type" value="Genomic_DNA"/>
</dbReference>
<dbReference type="PANTHER" id="PTHR42879:SF2">
    <property type="entry name" value="3-OXOACYL-[ACYL-CARRIER-PROTEIN] REDUCTASE FABG"/>
    <property type="match status" value="1"/>
</dbReference>
<evidence type="ECO:0000313" key="4">
    <source>
        <dbReference type="Proteomes" id="UP001231941"/>
    </source>
</evidence>
<evidence type="ECO:0000256" key="2">
    <source>
        <dbReference type="RuleBase" id="RU000363"/>
    </source>
</evidence>
<comment type="caution">
    <text evidence="3">The sequence shown here is derived from an EMBL/GenBank/DDBJ whole genome shotgun (WGS) entry which is preliminary data.</text>
</comment>
<proteinExistence type="inferred from homology"/>
<dbReference type="PRINTS" id="PR00081">
    <property type="entry name" value="GDHRDH"/>
</dbReference>
<dbReference type="EC" id="1.1.1.30" evidence="3"/>
<accession>A0ABT9J1Y1</accession>
<dbReference type="PANTHER" id="PTHR42879">
    <property type="entry name" value="3-OXOACYL-(ACYL-CARRIER-PROTEIN) REDUCTASE"/>
    <property type="match status" value="1"/>
</dbReference>
<keyword evidence="4" id="KW-1185">Reference proteome</keyword>
<evidence type="ECO:0000313" key="3">
    <source>
        <dbReference type="EMBL" id="MDP5275621.1"/>
    </source>
</evidence>
<reference evidence="3 4" key="1">
    <citation type="submission" date="2023-08" db="EMBL/GenBank/DDBJ databases">
        <authorList>
            <person name="Park J.-S."/>
        </authorList>
    </citation>
    <scope>NUCLEOTIDE SEQUENCE [LARGE SCALE GENOMIC DNA]</scope>
    <source>
        <strain evidence="3 4">2205SS18-9</strain>
    </source>
</reference>
<evidence type="ECO:0000256" key="1">
    <source>
        <dbReference type="ARBA" id="ARBA00006484"/>
    </source>
</evidence>
<dbReference type="GO" id="GO:0003858">
    <property type="term" value="F:3-hydroxybutyrate dehydrogenase activity"/>
    <property type="evidence" value="ECO:0007669"/>
    <property type="project" value="UniProtKB-EC"/>
</dbReference>